<dbReference type="SMART" id="SM00220">
    <property type="entry name" value="S_TKc"/>
    <property type="match status" value="1"/>
</dbReference>
<evidence type="ECO:0000256" key="2">
    <source>
        <dbReference type="ARBA" id="ARBA00022527"/>
    </source>
</evidence>
<dbReference type="Pfam" id="PF00069">
    <property type="entry name" value="Pkinase"/>
    <property type="match status" value="1"/>
</dbReference>
<dbReference type="RefSeq" id="XP_002141798.1">
    <property type="nucleotide sequence ID" value="XM_002141762.1"/>
</dbReference>
<comment type="catalytic activity">
    <reaction evidence="7">
        <text>L-threonyl-[protein] + ATP = O-phospho-L-threonyl-[protein] + ADP + H(+)</text>
        <dbReference type="Rhea" id="RHEA:46608"/>
        <dbReference type="Rhea" id="RHEA-COMP:11060"/>
        <dbReference type="Rhea" id="RHEA-COMP:11605"/>
        <dbReference type="ChEBI" id="CHEBI:15378"/>
        <dbReference type="ChEBI" id="CHEBI:30013"/>
        <dbReference type="ChEBI" id="CHEBI:30616"/>
        <dbReference type="ChEBI" id="CHEBI:61977"/>
        <dbReference type="ChEBI" id="CHEBI:456216"/>
        <dbReference type="EC" id="2.7.11.1"/>
    </reaction>
</comment>
<keyword evidence="6" id="KW-0067">ATP-binding</keyword>
<evidence type="ECO:0000256" key="8">
    <source>
        <dbReference type="ARBA" id="ARBA00048679"/>
    </source>
</evidence>
<keyword evidence="5 11" id="KW-0418">Kinase</keyword>
<dbReference type="SUPFAM" id="SSF56112">
    <property type="entry name" value="Protein kinase-like (PK-like)"/>
    <property type="match status" value="1"/>
</dbReference>
<gene>
    <name evidence="11" type="ORF">CMU_036220</name>
</gene>
<dbReference type="Proteomes" id="UP000001460">
    <property type="component" value="Unassembled WGS sequence"/>
</dbReference>
<dbReference type="EMBL" id="DS989733">
    <property type="protein sequence ID" value="EEA07449.1"/>
    <property type="molecule type" value="Genomic_DNA"/>
</dbReference>
<dbReference type="PROSITE" id="PS00108">
    <property type="entry name" value="PROTEIN_KINASE_ST"/>
    <property type="match status" value="1"/>
</dbReference>
<dbReference type="STRING" id="441375.B6AGV8"/>
<keyword evidence="4" id="KW-0547">Nucleotide-binding</keyword>
<name>B6AGV8_CRYMR</name>
<dbReference type="InterPro" id="IPR008271">
    <property type="entry name" value="Ser/Thr_kinase_AS"/>
</dbReference>
<evidence type="ECO:0000313" key="12">
    <source>
        <dbReference type="Proteomes" id="UP000001460"/>
    </source>
</evidence>
<feature type="compositionally biased region" description="Basic and acidic residues" evidence="9">
    <location>
        <begin position="369"/>
        <end position="382"/>
    </location>
</feature>
<evidence type="ECO:0000313" key="11">
    <source>
        <dbReference type="EMBL" id="EEA07449.1"/>
    </source>
</evidence>
<evidence type="ECO:0000259" key="10">
    <source>
        <dbReference type="PROSITE" id="PS50011"/>
    </source>
</evidence>
<dbReference type="CDD" id="cd08217">
    <property type="entry name" value="STKc_Nek2"/>
    <property type="match status" value="1"/>
</dbReference>
<dbReference type="PANTHER" id="PTHR44899">
    <property type="entry name" value="CAMK FAMILY PROTEIN KINASE"/>
    <property type="match status" value="1"/>
</dbReference>
<evidence type="ECO:0000256" key="4">
    <source>
        <dbReference type="ARBA" id="ARBA00022741"/>
    </source>
</evidence>
<dbReference type="VEuPathDB" id="CryptoDB:CMU_036220"/>
<dbReference type="PROSITE" id="PS50011">
    <property type="entry name" value="PROTEIN_KINASE_DOM"/>
    <property type="match status" value="1"/>
</dbReference>
<protein>
    <recommendedName>
        <fullName evidence="1">non-specific serine/threonine protein kinase</fullName>
        <ecNumber evidence="1">2.7.11.1</ecNumber>
    </recommendedName>
</protein>
<dbReference type="OrthoDB" id="248923at2759"/>
<dbReference type="EC" id="2.7.11.1" evidence="1"/>
<dbReference type="PANTHER" id="PTHR44899:SF3">
    <property type="entry name" value="SERINE_THREONINE-PROTEIN KINASE NEK1"/>
    <property type="match status" value="1"/>
</dbReference>
<feature type="region of interest" description="Disordered" evidence="9">
    <location>
        <begin position="362"/>
        <end position="387"/>
    </location>
</feature>
<feature type="domain" description="Protein kinase" evidence="10">
    <location>
        <begin position="20"/>
        <end position="319"/>
    </location>
</feature>
<dbReference type="Gene3D" id="3.30.200.20">
    <property type="entry name" value="Phosphorylase Kinase, domain 1"/>
    <property type="match status" value="2"/>
</dbReference>
<proteinExistence type="predicted"/>
<keyword evidence="12" id="KW-1185">Reference proteome</keyword>
<dbReference type="GeneID" id="6996861"/>
<reference evidence="11" key="1">
    <citation type="submission" date="2008-06" db="EMBL/GenBank/DDBJ databases">
        <authorList>
            <person name="Lorenzi H."/>
            <person name="Inman J."/>
            <person name="Miller J."/>
            <person name="Schobel S."/>
            <person name="Amedeo P."/>
            <person name="Caler E.V."/>
            <person name="da Silva J."/>
        </authorList>
    </citation>
    <scope>NUCLEOTIDE SEQUENCE [LARGE SCALE GENOMIC DNA]</scope>
    <source>
        <strain evidence="11">RN66</strain>
    </source>
</reference>
<dbReference type="GO" id="GO:0106310">
    <property type="term" value="F:protein serine kinase activity"/>
    <property type="evidence" value="ECO:0007669"/>
    <property type="project" value="RHEA"/>
</dbReference>
<evidence type="ECO:0000256" key="3">
    <source>
        <dbReference type="ARBA" id="ARBA00022679"/>
    </source>
</evidence>
<dbReference type="InterPro" id="IPR051131">
    <property type="entry name" value="NEK_Ser/Thr_kinase_NIMA"/>
</dbReference>
<organism evidence="11 12">
    <name type="scientific">Cryptosporidium muris (strain RN66)</name>
    <dbReference type="NCBI Taxonomy" id="441375"/>
    <lineage>
        <taxon>Eukaryota</taxon>
        <taxon>Sar</taxon>
        <taxon>Alveolata</taxon>
        <taxon>Apicomplexa</taxon>
        <taxon>Conoidasida</taxon>
        <taxon>Coccidia</taxon>
        <taxon>Eucoccidiorida</taxon>
        <taxon>Eimeriorina</taxon>
        <taxon>Cryptosporidiidae</taxon>
        <taxon>Cryptosporidium</taxon>
    </lineage>
</organism>
<dbReference type="GO" id="GO:0005524">
    <property type="term" value="F:ATP binding"/>
    <property type="evidence" value="ECO:0007669"/>
    <property type="project" value="UniProtKB-KW"/>
</dbReference>
<evidence type="ECO:0000256" key="5">
    <source>
        <dbReference type="ARBA" id="ARBA00022777"/>
    </source>
</evidence>
<dbReference type="InterPro" id="IPR011009">
    <property type="entry name" value="Kinase-like_dom_sf"/>
</dbReference>
<evidence type="ECO:0000256" key="9">
    <source>
        <dbReference type="SAM" id="MobiDB-lite"/>
    </source>
</evidence>
<evidence type="ECO:0000256" key="1">
    <source>
        <dbReference type="ARBA" id="ARBA00012513"/>
    </source>
</evidence>
<sequence>MRGRDHSHLRYNSVLNQDDFEEIEEIGRGCFGTVHRIRRKSDGKVYVWKKMCYGNMSQLEKTQIVTEVNVLRKLNHRNITKYIDRIVDRHKQYIYIIMEHCDQGDLGTFLKKSSRRKLSDARTKLSEVYLSEDDLISIFVQLLDALNYCHTRNTKVLHRDIKPQNIFLIIPDEIYSIEDVRDYEDKLRKNHTTDFGFHSFNAIVKLGDFGLAKCLTAQQFATTHVGTPYYMSPEVLSKGEYNEKSDIWSLGCCMYEIITGEPPFYAKSYEELREYVSYGPTPTLPNYYSGEIENVLSLMFERDPVKRPSALQLLNHPYIQKKRSEFYYKWEYLFLLHEYYRVVEYSHFLESYALFKDDCTESENSTLDTSRDSSKSDRDGSKDNYYPTVNQTSYKISTAVSIKNIKTENSSDFSNLDVKISSRPNTSQYFTSNNIITTPQRTISSKFEKSPKTLPCRYNSRYLKNYLSFNNDINDNLKYPESSPIRGLLPKTKYSYNSENNRTENLIIQSERRLSMWVERFNSRSRKY</sequence>
<dbReference type="Gene3D" id="1.10.510.10">
    <property type="entry name" value="Transferase(Phosphotransferase) domain 1"/>
    <property type="match status" value="1"/>
</dbReference>
<keyword evidence="2" id="KW-0723">Serine/threonine-protein kinase</keyword>
<dbReference type="InterPro" id="IPR000719">
    <property type="entry name" value="Prot_kinase_dom"/>
</dbReference>
<keyword evidence="3 11" id="KW-0808">Transferase</keyword>
<dbReference type="GO" id="GO:0004674">
    <property type="term" value="F:protein serine/threonine kinase activity"/>
    <property type="evidence" value="ECO:0007669"/>
    <property type="project" value="UniProtKB-KW"/>
</dbReference>
<comment type="catalytic activity">
    <reaction evidence="8">
        <text>L-seryl-[protein] + ATP = O-phospho-L-seryl-[protein] + ADP + H(+)</text>
        <dbReference type="Rhea" id="RHEA:17989"/>
        <dbReference type="Rhea" id="RHEA-COMP:9863"/>
        <dbReference type="Rhea" id="RHEA-COMP:11604"/>
        <dbReference type="ChEBI" id="CHEBI:15378"/>
        <dbReference type="ChEBI" id="CHEBI:29999"/>
        <dbReference type="ChEBI" id="CHEBI:30616"/>
        <dbReference type="ChEBI" id="CHEBI:83421"/>
        <dbReference type="ChEBI" id="CHEBI:456216"/>
        <dbReference type="EC" id="2.7.11.1"/>
    </reaction>
</comment>
<dbReference type="AlphaFoldDB" id="B6AGV8"/>
<evidence type="ECO:0000256" key="7">
    <source>
        <dbReference type="ARBA" id="ARBA00047899"/>
    </source>
</evidence>
<dbReference type="eggNOG" id="KOG1826">
    <property type="taxonomic scope" value="Eukaryota"/>
</dbReference>
<evidence type="ECO:0000256" key="6">
    <source>
        <dbReference type="ARBA" id="ARBA00022840"/>
    </source>
</evidence>
<accession>B6AGV8</accession>